<keyword evidence="7" id="KW-1185">Reference proteome</keyword>
<dbReference type="Proteomes" id="UP000318571">
    <property type="component" value="Chromosome 6"/>
</dbReference>
<dbReference type="Gene3D" id="3.30.40.10">
    <property type="entry name" value="Zinc/RING finger domain, C3HC4 (zinc finger)"/>
    <property type="match status" value="2"/>
</dbReference>
<reference evidence="6 7" key="1">
    <citation type="journal article" date="2018" name="Nat. Ecol. Evol.">
        <title>Genomic signatures of mitonuclear coevolution across populations of Tigriopus californicus.</title>
        <authorList>
            <person name="Barreto F.S."/>
            <person name="Watson E.T."/>
            <person name="Lima T.G."/>
            <person name="Willett C.S."/>
            <person name="Edmands S."/>
            <person name="Li W."/>
            <person name="Burton R.S."/>
        </authorList>
    </citation>
    <scope>NUCLEOTIDE SEQUENCE [LARGE SCALE GENOMIC DNA]</scope>
    <source>
        <strain evidence="6 7">San Diego</strain>
    </source>
</reference>
<dbReference type="InterPro" id="IPR059102">
    <property type="entry name" value="PHD_PHF7/G2E3-like"/>
</dbReference>
<dbReference type="PROSITE" id="PS51805">
    <property type="entry name" value="EPHD"/>
    <property type="match status" value="1"/>
</dbReference>
<evidence type="ECO:0000256" key="2">
    <source>
        <dbReference type="ARBA" id="ARBA00022771"/>
    </source>
</evidence>
<dbReference type="InterPro" id="IPR034732">
    <property type="entry name" value="EPHD"/>
</dbReference>
<dbReference type="STRING" id="6832.A0A553PR02"/>
<feature type="compositionally biased region" description="Basic and acidic residues" evidence="4">
    <location>
        <begin position="357"/>
        <end position="368"/>
    </location>
</feature>
<keyword evidence="1" id="KW-0479">Metal-binding</keyword>
<dbReference type="AlphaFoldDB" id="A0A553PR02"/>
<comment type="caution">
    <text evidence="6">The sequence shown here is derived from an EMBL/GenBank/DDBJ whole genome shotgun (WGS) entry which is preliminary data.</text>
</comment>
<feature type="compositionally biased region" description="Basic residues" evidence="4">
    <location>
        <begin position="1"/>
        <end position="26"/>
    </location>
</feature>
<protein>
    <recommendedName>
        <fullName evidence="5">PHD-type domain-containing protein</fullName>
    </recommendedName>
</protein>
<feature type="region of interest" description="Disordered" evidence="4">
    <location>
        <begin position="333"/>
        <end position="512"/>
    </location>
</feature>
<dbReference type="OrthoDB" id="512616at2759"/>
<keyword evidence="2" id="KW-0863">Zinc-finger</keyword>
<dbReference type="InterPro" id="IPR051188">
    <property type="entry name" value="PHD-type_Zinc_Finger"/>
</dbReference>
<evidence type="ECO:0000259" key="5">
    <source>
        <dbReference type="PROSITE" id="PS51805"/>
    </source>
</evidence>
<evidence type="ECO:0000313" key="7">
    <source>
        <dbReference type="Proteomes" id="UP000318571"/>
    </source>
</evidence>
<dbReference type="InterPro" id="IPR013083">
    <property type="entry name" value="Znf_RING/FYVE/PHD"/>
</dbReference>
<gene>
    <name evidence="6" type="ORF">TCAL_09428</name>
</gene>
<proteinExistence type="predicted"/>
<name>A0A553PR02_TIGCA</name>
<dbReference type="OMA" id="EDCVICQ"/>
<evidence type="ECO:0000313" key="6">
    <source>
        <dbReference type="EMBL" id="TRY80113.1"/>
    </source>
</evidence>
<feature type="region of interest" description="Disordered" evidence="4">
    <location>
        <begin position="1"/>
        <end position="33"/>
    </location>
</feature>
<dbReference type="InterPro" id="IPR001965">
    <property type="entry name" value="Znf_PHD"/>
</dbReference>
<dbReference type="Pfam" id="PF26054">
    <property type="entry name" value="PHD_G2E3"/>
    <property type="match status" value="1"/>
</dbReference>
<evidence type="ECO:0000256" key="3">
    <source>
        <dbReference type="ARBA" id="ARBA00022833"/>
    </source>
</evidence>
<dbReference type="InterPro" id="IPR011011">
    <property type="entry name" value="Znf_FYVE_PHD"/>
</dbReference>
<feature type="domain" description="PHD-type" evidence="5">
    <location>
        <begin position="61"/>
        <end position="177"/>
    </location>
</feature>
<dbReference type="PANTHER" id="PTHR12420:SF42">
    <property type="entry name" value="G2_M PHASE-SPECIFIC E3 UBIQUITIN-PROTEIN LIGASE"/>
    <property type="match status" value="1"/>
</dbReference>
<dbReference type="SUPFAM" id="SSF57903">
    <property type="entry name" value="FYVE/PHD zinc finger"/>
    <property type="match status" value="1"/>
</dbReference>
<accession>A0A553PR02</accession>
<keyword evidence="3" id="KW-0862">Zinc</keyword>
<organism evidence="6 7">
    <name type="scientific">Tigriopus californicus</name>
    <name type="common">Marine copepod</name>
    <dbReference type="NCBI Taxonomy" id="6832"/>
    <lineage>
        <taxon>Eukaryota</taxon>
        <taxon>Metazoa</taxon>
        <taxon>Ecdysozoa</taxon>
        <taxon>Arthropoda</taxon>
        <taxon>Crustacea</taxon>
        <taxon>Multicrustacea</taxon>
        <taxon>Hexanauplia</taxon>
        <taxon>Copepoda</taxon>
        <taxon>Harpacticoida</taxon>
        <taxon>Harpacticidae</taxon>
        <taxon>Tigriopus</taxon>
    </lineage>
</organism>
<dbReference type="PANTHER" id="PTHR12420">
    <property type="entry name" value="PHD FINGER PROTEIN"/>
    <property type="match status" value="1"/>
</dbReference>
<dbReference type="SMART" id="SM00249">
    <property type="entry name" value="PHD"/>
    <property type="match status" value="2"/>
</dbReference>
<evidence type="ECO:0000256" key="1">
    <source>
        <dbReference type="ARBA" id="ARBA00022723"/>
    </source>
</evidence>
<sequence>MADRPKRLHRPPKVRTKVARKKKTPKKWSVSPLDLKAQAVKLSHDAPHGGEGEGDGGVGQPRLCAFCHRPRDTSELEAGEFFQIGPIVVHYFCVLFSSQCRQRGTDEQGLFGCFLSDIQAELKRGARLLCHFCDQPQATVVCSFKGCQRTFHYTCGRADGCIFVFTGNMKAYCAPHGPRDRQPPTVHDLICLAGCSEKINSKQRCITSPCCGRRYHYHCLQSMALASGLAHFKCPICSEKSEFAQKCVQYGVYIPNRDAAWEQPSHENFYQFAAMGQSRRHCDAPKCLCDIGRSYHKPNSNFQIVPCTFCGSRAVHIKCGRLDPESIRYICETHGDDASPTSQDHSTDASESSENETGERADVAVADHDVEEPKDDSEGSDKPQEVQLVDLSTSSEDEHKKEVDARSESAQSRKRRLAFEAFKARLQKKSRPPPASHESEEEIEIIDPGQSTPPRRIQLRNGHTLAYIQIRDRSAVSGPRRSSRQKSTHRPGTGPTQSEESPILILGSSDED</sequence>
<dbReference type="Pfam" id="PF13771">
    <property type="entry name" value="zf-HC5HC2H"/>
    <property type="match status" value="1"/>
</dbReference>
<dbReference type="EMBL" id="VCGU01000002">
    <property type="protein sequence ID" value="TRY80113.1"/>
    <property type="molecule type" value="Genomic_DNA"/>
</dbReference>
<evidence type="ECO:0000256" key="4">
    <source>
        <dbReference type="SAM" id="MobiDB-lite"/>
    </source>
</evidence>
<dbReference type="GO" id="GO:0008270">
    <property type="term" value="F:zinc ion binding"/>
    <property type="evidence" value="ECO:0007669"/>
    <property type="project" value="UniProtKB-KW"/>
</dbReference>
<feature type="compositionally biased region" description="Polar residues" evidence="4">
    <location>
        <begin position="339"/>
        <end position="350"/>
    </location>
</feature>
<feature type="compositionally biased region" description="Basic and acidic residues" evidence="4">
    <location>
        <begin position="396"/>
        <end position="407"/>
    </location>
</feature>
<dbReference type="GO" id="GO:0005634">
    <property type="term" value="C:nucleus"/>
    <property type="evidence" value="ECO:0007669"/>
    <property type="project" value="TreeGrafter"/>
</dbReference>